<gene>
    <name evidence="6" type="ORF">AJ78_00406</name>
</gene>
<reference evidence="6 7" key="1">
    <citation type="submission" date="2015-07" db="EMBL/GenBank/DDBJ databases">
        <title>Emmonsia species relationships and genome sequence.</title>
        <authorList>
            <consortium name="The Broad Institute Genomics Platform"/>
            <person name="Cuomo C.A."/>
            <person name="Munoz J.F."/>
            <person name="Imamovic A."/>
            <person name="Priest M.E."/>
            <person name="Young S."/>
            <person name="Clay O.K."/>
            <person name="McEwen J.G."/>
        </authorList>
    </citation>
    <scope>NUCLEOTIDE SEQUENCE [LARGE SCALE GENOMIC DNA]</scope>
    <source>
        <strain evidence="6 7">UAMH 9510</strain>
    </source>
</reference>
<keyword evidence="3" id="KW-0732">Signal</keyword>
<feature type="chain" id="PRO_5012272776" description="AB hydrolase-1 domain-containing protein" evidence="3">
    <location>
        <begin position="19"/>
        <end position="579"/>
    </location>
</feature>
<dbReference type="OrthoDB" id="4204288at2759"/>
<sequence>MNLRHITLPALIASAVGALPSGHQSQSRVSTLHWAPCKLEGINPDLIKLPISCVTFPVPLDYTNPNDSEELPLQLLKIDATKEPVLGSVLFNPGGPGGSGVEDVAIKGHIYNEVLGGQYNLIGFDPRGTGRTLPFSCGLNWTEAPSAANLRRRNGVAHQDLITMFNGGGWDDSTYVAEKCYEAQKSKGSFLSTAFVARDMVRIVDSLGEDGKLKFWGASYGTLLGQTFAAMFPERVDRMLLDSVVDGKDYMEGFWLRALEDTEKSLNGFFSSCISAGPDLCALANLNGPDTTPEWLLSALNSAIEYLLANPLTAPPSLVPFVWNPTPATNLLTTIKAFIFTQLYHASRYPDMSAVLYLVLTQNFTAILQPLPPDSQPSPMPSTLPWNLAAPDHFWGTACTDASFRASNPNEMDPLVREQTEVSGMADGFIGKTWPCAQWKMTAAERYTGPFKAKTNFPILFINGKYDPCTPFRSAQSASEGYEGSVLLTHGGHGHKFFRHPSICTAKAVRSYFVDGKLPKKGAFCKADVGAFEVLGTGGEGARSQLEEKLKDNGLQDENDSRLLTRMLEYTALDISGEN</sequence>
<name>A0A1J9PUW5_9EURO</name>
<feature type="signal peptide" evidence="3">
    <location>
        <begin position="1"/>
        <end position="18"/>
    </location>
</feature>
<dbReference type="GO" id="GO:0016787">
    <property type="term" value="F:hydrolase activity"/>
    <property type="evidence" value="ECO:0007669"/>
    <property type="project" value="UniProtKB-KW"/>
</dbReference>
<comment type="similarity">
    <text evidence="1">Belongs to the peptidase S33 family.</text>
</comment>
<evidence type="ECO:0000256" key="1">
    <source>
        <dbReference type="ARBA" id="ARBA00010088"/>
    </source>
</evidence>
<dbReference type="Pfam" id="PF00561">
    <property type="entry name" value="Abhydrolase_1"/>
    <property type="match status" value="1"/>
</dbReference>
<dbReference type="Proteomes" id="UP000182235">
    <property type="component" value="Unassembled WGS sequence"/>
</dbReference>
<evidence type="ECO:0000256" key="2">
    <source>
        <dbReference type="ARBA" id="ARBA00022801"/>
    </source>
</evidence>
<dbReference type="InterPro" id="IPR051601">
    <property type="entry name" value="Serine_prot/Carboxylest_S33"/>
</dbReference>
<dbReference type="InterPro" id="IPR029058">
    <property type="entry name" value="AB_hydrolase_fold"/>
</dbReference>
<dbReference type="EMBL" id="LGRN01000006">
    <property type="protein sequence ID" value="OJD19674.1"/>
    <property type="molecule type" value="Genomic_DNA"/>
</dbReference>
<proteinExistence type="inferred from homology"/>
<evidence type="ECO:0000313" key="7">
    <source>
        <dbReference type="Proteomes" id="UP000182235"/>
    </source>
</evidence>
<dbReference type="PANTHER" id="PTHR43248:SF25">
    <property type="entry name" value="AB HYDROLASE-1 DOMAIN-CONTAINING PROTEIN-RELATED"/>
    <property type="match status" value="1"/>
</dbReference>
<dbReference type="VEuPathDB" id="FungiDB:AJ78_00406"/>
<dbReference type="InterPro" id="IPR013595">
    <property type="entry name" value="Pept_S33_TAP-like_C"/>
</dbReference>
<dbReference type="STRING" id="1447872.A0A1J9PUW5"/>
<dbReference type="AlphaFoldDB" id="A0A1J9PUW5"/>
<organism evidence="6 7">
    <name type="scientific">Emergomyces pasteurianus Ep9510</name>
    <dbReference type="NCBI Taxonomy" id="1447872"/>
    <lineage>
        <taxon>Eukaryota</taxon>
        <taxon>Fungi</taxon>
        <taxon>Dikarya</taxon>
        <taxon>Ascomycota</taxon>
        <taxon>Pezizomycotina</taxon>
        <taxon>Eurotiomycetes</taxon>
        <taxon>Eurotiomycetidae</taxon>
        <taxon>Onygenales</taxon>
        <taxon>Ajellomycetaceae</taxon>
        <taxon>Emergomyces</taxon>
    </lineage>
</organism>
<evidence type="ECO:0000259" key="4">
    <source>
        <dbReference type="Pfam" id="PF00561"/>
    </source>
</evidence>
<evidence type="ECO:0000256" key="3">
    <source>
        <dbReference type="SAM" id="SignalP"/>
    </source>
</evidence>
<keyword evidence="7" id="KW-1185">Reference proteome</keyword>
<dbReference type="PANTHER" id="PTHR43248">
    <property type="entry name" value="2-SUCCINYL-6-HYDROXY-2,4-CYCLOHEXADIENE-1-CARBOXYLATE SYNTHASE"/>
    <property type="match status" value="1"/>
</dbReference>
<accession>A0A1J9PUW5</accession>
<evidence type="ECO:0008006" key="8">
    <source>
        <dbReference type="Google" id="ProtNLM"/>
    </source>
</evidence>
<protein>
    <recommendedName>
        <fullName evidence="8">AB hydrolase-1 domain-containing protein</fullName>
    </recommendedName>
</protein>
<evidence type="ECO:0000259" key="5">
    <source>
        <dbReference type="Pfam" id="PF08386"/>
    </source>
</evidence>
<evidence type="ECO:0000313" key="6">
    <source>
        <dbReference type="EMBL" id="OJD19674.1"/>
    </source>
</evidence>
<dbReference type="SUPFAM" id="SSF53474">
    <property type="entry name" value="alpha/beta-Hydrolases"/>
    <property type="match status" value="1"/>
</dbReference>
<comment type="caution">
    <text evidence="6">The sequence shown here is derived from an EMBL/GenBank/DDBJ whole genome shotgun (WGS) entry which is preliminary data.</text>
</comment>
<dbReference type="Gene3D" id="3.40.50.1820">
    <property type="entry name" value="alpha/beta hydrolase"/>
    <property type="match status" value="1"/>
</dbReference>
<feature type="domain" description="AB hydrolase-1" evidence="4">
    <location>
        <begin position="89"/>
        <end position="264"/>
    </location>
</feature>
<dbReference type="Pfam" id="PF08386">
    <property type="entry name" value="Abhydrolase_4"/>
    <property type="match status" value="1"/>
</dbReference>
<feature type="domain" description="Peptidase S33 tripeptidyl aminopeptidase-like C-terminal" evidence="5">
    <location>
        <begin position="434"/>
        <end position="525"/>
    </location>
</feature>
<keyword evidence="2" id="KW-0378">Hydrolase</keyword>
<dbReference type="InterPro" id="IPR000073">
    <property type="entry name" value="AB_hydrolase_1"/>
</dbReference>